<keyword evidence="3" id="KW-0809">Transit peptide</keyword>
<dbReference type="eggNOG" id="ENOG502QRU1">
    <property type="taxonomic scope" value="Eukaryota"/>
</dbReference>
<dbReference type="AlphaFoldDB" id="A0A1U8A1Q3"/>
<feature type="domain" description="Plastid lipid-associated protein/fibrillin conserved" evidence="4">
    <location>
        <begin position="90"/>
        <end position="272"/>
    </location>
</feature>
<proteinExistence type="predicted"/>
<dbReference type="RefSeq" id="XP_010260935.1">
    <property type="nucleotide sequence ID" value="XM_010262633.2"/>
</dbReference>
<evidence type="ECO:0000313" key="5">
    <source>
        <dbReference type="Proteomes" id="UP000189703"/>
    </source>
</evidence>
<dbReference type="OMA" id="WLDITYV"/>
<keyword evidence="2" id="KW-0934">Plastid</keyword>
<evidence type="ECO:0000256" key="1">
    <source>
        <dbReference type="ARBA" id="ARBA00004474"/>
    </source>
</evidence>
<gene>
    <name evidence="6" type="primary">LOC104599889</name>
</gene>
<protein>
    <submittedName>
        <fullName evidence="6">Probable plastid-lipid-associated protein 7, chloroplastic</fullName>
    </submittedName>
</protein>
<dbReference type="OrthoDB" id="201321at2759"/>
<name>A0A1U8A1Q3_NELNU</name>
<sequence length="280" mass="30891">MLVTEFMAIELIQPPIRACHVVPTTHKMRKMIKTSRATPATHLKLKKSSGLGEQASGLRPTYIVRAAERGSGLVGEQEAEVSEESKAIPQIKAALNQALQGINRGIFGVPSAKKSEILGLVELLEAQNPTPDPTQDLNKVGGCWKLIYSTISILGAKRTKLGLRDFISLGDFFQNIYVAEGKAVNVIKFNARGLSLLNGELIIQASFKITSKSRVDIEYGSSTITPDQLMNVFQKNYDLLLGIFNPEGWLEITYVDESMRIGRDDKGNIFLLERSKQENS</sequence>
<dbReference type="FunCoup" id="A0A1U8A1Q3">
    <property type="interactions" value="1023"/>
</dbReference>
<dbReference type="InterPro" id="IPR006843">
    <property type="entry name" value="PAP/fibrillin_dom"/>
</dbReference>
<dbReference type="InParanoid" id="A0A1U8A1Q3"/>
<accession>A0A1U8A1Q3</accession>
<dbReference type="STRING" id="4432.A0A1U8A1Q3"/>
<dbReference type="Proteomes" id="UP000189703">
    <property type="component" value="Unplaced"/>
</dbReference>
<evidence type="ECO:0000256" key="2">
    <source>
        <dbReference type="ARBA" id="ARBA00022640"/>
    </source>
</evidence>
<dbReference type="GO" id="GO:0010236">
    <property type="term" value="P:plastoquinone biosynthetic process"/>
    <property type="evidence" value="ECO:0000318"/>
    <property type="project" value="GO_Central"/>
</dbReference>
<keyword evidence="5" id="KW-1185">Reference proteome</keyword>
<dbReference type="KEGG" id="nnu:104599889"/>
<dbReference type="InterPro" id="IPR039633">
    <property type="entry name" value="PAP"/>
</dbReference>
<comment type="subcellular location">
    <subcellularLocation>
        <location evidence="1">Plastid</location>
    </subcellularLocation>
</comment>
<dbReference type="PANTHER" id="PTHR31906">
    <property type="entry name" value="PLASTID-LIPID-ASSOCIATED PROTEIN 4, CHLOROPLASTIC-RELATED"/>
    <property type="match status" value="1"/>
</dbReference>
<evidence type="ECO:0000313" key="6">
    <source>
        <dbReference type="RefSeq" id="XP_010260935.1"/>
    </source>
</evidence>
<evidence type="ECO:0000259" key="4">
    <source>
        <dbReference type="Pfam" id="PF04755"/>
    </source>
</evidence>
<reference evidence="6" key="1">
    <citation type="submission" date="2025-08" db="UniProtKB">
        <authorList>
            <consortium name="RefSeq"/>
        </authorList>
    </citation>
    <scope>IDENTIFICATION</scope>
</reference>
<organism evidence="5 6">
    <name type="scientific">Nelumbo nucifera</name>
    <name type="common">Sacred lotus</name>
    <dbReference type="NCBI Taxonomy" id="4432"/>
    <lineage>
        <taxon>Eukaryota</taxon>
        <taxon>Viridiplantae</taxon>
        <taxon>Streptophyta</taxon>
        <taxon>Embryophyta</taxon>
        <taxon>Tracheophyta</taxon>
        <taxon>Spermatophyta</taxon>
        <taxon>Magnoliopsida</taxon>
        <taxon>Proteales</taxon>
        <taxon>Nelumbonaceae</taxon>
        <taxon>Nelumbo</taxon>
    </lineage>
</organism>
<dbReference type="GeneID" id="104599889"/>
<evidence type="ECO:0000256" key="3">
    <source>
        <dbReference type="ARBA" id="ARBA00022946"/>
    </source>
</evidence>
<dbReference type="Pfam" id="PF04755">
    <property type="entry name" value="PAP_fibrillin"/>
    <property type="match status" value="1"/>
</dbReference>
<dbReference type="GO" id="GO:0009535">
    <property type="term" value="C:chloroplast thylakoid membrane"/>
    <property type="evidence" value="ECO:0000318"/>
    <property type="project" value="GO_Central"/>
</dbReference>